<dbReference type="EMBL" id="MRZV01001026">
    <property type="protein sequence ID" value="PIK41358.1"/>
    <property type="molecule type" value="Genomic_DNA"/>
</dbReference>
<organism evidence="1 2">
    <name type="scientific">Stichopus japonicus</name>
    <name type="common">Sea cucumber</name>
    <dbReference type="NCBI Taxonomy" id="307972"/>
    <lineage>
        <taxon>Eukaryota</taxon>
        <taxon>Metazoa</taxon>
        <taxon>Echinodermata</taxon>
        <taxon>Eleutherozoa</taxon>
        <taxon>Echinozoa</taxon>
        <taxon>Holothuroidea</taxon>
        <taxon>Aspidochirotacea</taxon>
        <taxon>Aspidochirotida</taxon>
        <taxon>Stichopodidae</taxon>
        <taxon>Apostichopus</taxon>
    </lineage>
</organism>
<gene>
    <name evidence="1" type="ORF">BSL78_21790</name>
</gene>
<evidence type="ECO:0000313" key="2">
    <source>
        <dbReference type="Proteomes" id="UP000230750"/>
    </source>
</evidence>
<dbReference type="AlphaFoldDB" id="A0A2G8K032"/>
<sequence length="224" mass="25236">MKVYFSLSCMFKEAYEEALRSSNYTEGLSYIAHQPTKNTETEGATSSGSTHFSNNVATNIGGTFLKLINKHFPKTSKLHKIFNRNTVKVSYSCMPNIASIIKGHNKRISTTHTSKEKEACNCRKKDTCPLNGNCQASNIIYKAEVKTTDNCKTYIGLTEPPFKLRYGNHKMSLNHEKHQNATKAHLEAHLAAETEQPAIHYQLVDRQQSQSLQQRVEAVQPLSQ</sequence>
<protein>
    <submittedName>
        <fullName evidence="1">Uncharacterized protein</fullName>
    </submittedName>
</protein>
<dbReference type="Proteomes" id="UP000230750">
    <property type="component" value="Unassembled WGS sequence"/>
</dbReference>
<accession>A0A2G8K032</accession>
<reference evidence="1 2" key="1">
    <citation type="journal article" date="2017" name="PLoS Biol.">
        <title>The sea cucumber genome provides insights into morphological evolution and visceral regeneration.</title>
        <authorList>
            <person name="Zhang X."/>
            <person name="Sun L."/>
            <person name="Yuan J."/>
            <person name="Sun Y."/>
            <person name="Gao Y."/>
            <person name="Zhang L."/>
            <person name="Li S."/>
            <person name="Dai H."/>
            <person name="Hamel J.F."/>
            <person name="Liu C."/>
            <person name="Yu Y."/>
            <person name="Liu S."/>
            <person name="Lin W."/>
            <person name="Guo K."/>
            <person name="Jin S."/>
            <person name="Xu P."/>
            <person name="Storey K.B."/>
            <person name="Huan P."/>
            <person name="Zhang T."/>
            <person name="Zhou Y."/>
            <person name="Zhang J."/>
            <person name="Lin C."/>
            <person name="Li X."/>
            <person name="Xing L."/>
            <person name="Huo D."/>
            <person name="Sun M."/>
            <person name="Wang L."/>
            <person name="Mercier A."/>
            <person name="Li F."/>
            <person name="Yang H."/>
            <person name="Xiang J."/>
        </authorList>
    </citation>
    <scope>NUCLEOTIDE SEQUENCE [LARGE SCALE GENOMIC DNA]</scope>
    <source>
        <strain evidence="1">Shaxun</strain>
        <tissue evidence="1">Muscle</tissue>
    </source>
</reference>
<keyword evidence="2" id="KW-1185">Reference proteome</keyword>
<dbReference type="OrthoDB" id="10065323at2759"/>
<evidence type="ECO:0000313" key="1">
    <source>
        <dbReference type="EMBL" id="PIK41358.1"/>
    </source>
</evidence>
<comment type="caution">
    <text evidence="1">The sequence shown here is derived from an EMBL/GenBank/DDBJ whole genome shotgun (WGS) entry which is preliminary data.</text>
</comment>
<proteinExistence type="predicted"/>
<name>A0A2G8K032_STIJA</name>